<comment type="caution">
    <text evidence="7">The sequence shown here is derived from an EMBL/GenBank/DDBJ whole genome shotgun (WGS) entry which is preliminary data.</text>
</comment>
<dbReference type="SUPFAM" id="SSF100950">
    <property type="entry name" value="NagB/RpiA/CoA transferase-like"/>
    <property type="match status" value="1"/>
</dbReference>
<evidence type="ECO:0000256" key="5">
    <source>
        <dbReference type="ARBA" id="ARBA00038966"/>
    </source>
</evidence>
<dbReference type="EMBL" id="SGPL01000361">
    <property type="protein sequence ID" value="THH13350.1"/>
    <property type="molecule type" value="Genomic_DNA"/>
</dbReference>
<dbReference type="Pfam" id="PF01812">
    <property type="entry name" value="5-FTHF_cyc-lig"/>
    <property type="match status" value="1"/>
</dbReference>
<evidence type="ECO:0000256" key="4">
    <source>
        <dbReference type="ARBA" id="ARBA00036539"/>
    </source>
</evidence>
<evidence type="ECO:0000256" key="3">
    <source>
        <dbReference type="ARBA" id="ARBA00022840"/>
    </source>
</evidence>
<dbReference type="PIRSF" id="PIRSF006806">
    <property type="entry name" value="FTHF_cligase"/>
    <property type="match status" value="1"/>
</dbReference>
<dbReference type="InterPro" id="IPR002698">
    <property type="entry name" value="FTHF_cligase"/>
</dbReference>
<feature type="binding site" evidence="6">
    <location>
        <begin position="124"/>
        <end position="132"/>
    </location>
    <ligand>
        <name>ATP</name>
        <dbReference type="ChEBI" id="CHEBI:30616"/>
    </ligand>
</feature>
<dbReference type="GO" id="GO:0035999">
    <property type="term" value="P:tetrahydrofolate interconversion"/>
    <property type="evidence" value="ECO:0007669"/>
    <property type="project" value="TreeGrafter"/>
</dbReference>
<evidence type="ECO:0000256" key="1">
    <source>
        <dbReference type="ARBA" id="ARBA00010638"/>
    </source>
</evidence>
<sequence>MPAAEVDTAFLVSEILISGKTLYVPKVGLTTEGPRMEFLKVYDPGEDDLKSFPVGVWGIREPTDGWMGEKRMSGQFIALFSFFFFSHQRLDVDRIFWGTAMDAESDSLDVIFLPGIAFDRSMSRLGHGKGYYDRFIASYAALADGRGRKRPLLVALALRQQLLGERQVPFGEHDCRVDVIVTPDEVVGDDSFLKS</sequence>
<dbReference type="PANTHER" id="PTHR23407">
    <property type="entry name" value="ATPASE INHIBITOR/5-FORMYLTETRAHYDROFOLATE CYCLO-LIGASE"/>
    <property type="match status" value="1"/>
</dbReference>
<dbReference type="EC" id="6.3.3.2" evidence="5"/>
<evidence type="ECO:0000256" key="6">
    <source>
        <dbReference type="PIRSR" id="PIRSR006806-1"/>
    </source>
</evidence>
<accession>A0A4S4LT21</accession>
<proteinExistence type="inferred from homology"/>
<gene>
    <name evidence="7" type="ORF">EW146_g6846</name>
</gene>
<name>A0A4S4LT21_9AGAM</name>
<evidence type="ECO:0000313" key="7">
    <source>
        <dbReference type="EMBL" id="THH13350.1"/>
    </source>
</evidence>
<keyword evidence="3 6" id="KW-0067">ATP-binding</keyword>
<dbReference type="InterPro" id="IPR037171">
    <property type="entry name" value="NagB/RpiA_transferase-like"/>
</dbReference>
<dbReference type="GO" id="GO:0005739">
    <property type="term" value="C:mitochondrion"/>
    <property type="evidence" value="ECO:0007669"/>
    <property type="project" value="TreeGrafter"/>
</dbReference>
<evidence type="ECO:0000256" key="2">
    <source>
        <dbReference type="ARBA" id="ARBA00022741"/>
    </source>
</evidence>
<dbReference type="InterPro" id="IPR024185">
    <property type="entry name" value="FTHF_cligase-like_sf"/>
</dbReference>
<keyword evidence="8" id="KW-1185">Reference proteome</keyword>
<protein>
    <recommendedName>
        <fullName evidence="5">5-formyltetrahydrofolate cyclo-ligase</fullName>
        <ecNumber evidence="5">6.3.3.2</ecNumber>
    </recommendedName>
</protein>
<dbReference type="GO" id="GO:0005524">
    <property type="term" value="F:ATP binding"/>
    <property type="evidence" value="ECO:0007669"/>
    <property type="project" value="UniProtKB-KW"/>
</dbReference>
<comment type="catalytic activity">
    <reaction evidence="4">
        <text>(6S)-5-formyl-5,6,7,8-tetrahydrofolate + ATP = (6R)-5,10-methenyltetrahydrofolate + ADP + phosphate</text>
        <dbReference type="Rhea" id="RHEA:10488"/>
        <dbReference type="ChEBI" id="CHEBI:30616"/>
        <dbReference type="ChEBI" id="CHEBI:43474"/>
        <dbReference type="ChEBI" id="CHEBI:57455"/>
        <dbReference type="ChEBI" id="CHEBI:57457"/>
        <dbReference type="ChEBI" id="CHEBI:456216"/>
        <dbReference type="EC" id="6.3.3.2"/>
    </reaction>
</comment>
<dbReference type="GO" id="GO:0009396">
    <property type="term" value="P:folic acid-containing compound biosynthetic process"/>
    <property type="evidence" value="ECO:0007669"/>
    <property type="project" value="TreeGrafter"/>
</dbReference>
<dbReference type="Gene3D" id="3.40.50.10420">
    <property type="entry name" value="NagB/RpiA/CoA transferase-like"/>
    <property type="match status" value="1"/>
</dbReference>
<organism evidence="7 8">
    <name type="scientific">Bondarzewia mesenterica</name>
    <dbReference type="NCBI Taxonomy" id="1095465"/>
    <lineage>
        <taxon>Eukaryota</taxon>
        <taxon>Fungi</taxon>
        <taxon>Dikarya</taxon>
        <taxon>Basidiomycota</taxon>
        <taxon>Agaricomycotina</taxon>
        <taxon>Agaricomycetes</taxon>
        <taxon>Russulales</taxon>
        <taxon>Bondarzewiaceae</taxon>
        <taxon>Bondarzewia</taxon>
    </lineage>
</organism>
<dbReference type="AlphaFoldDB" id="A0A4S4LT21"/>
<evidence type="ECO:0000313" key="8">
    <source>
        <dbReference type="Proteomes" id="UP000310158"/>
    </source>
</evidence>
<keyword evidence="2 6" id="KW-0547">Nucleotide-binding</keyword>
<dbReference type="Proteomes" id="UP000310158">
    <property type="component" value="Unassembled WGS sequence"/>
</dbReference>
<dbReference type="GO" id="GO:0030272">
    <property type="term" value="F:5-formyltetrahydrofolate cyclo-ligase activity"/>
    <property type="evidence" value="ECO:0007669"/>
    <property type="project" value="UniProtKB-EC"/>
</dbReference>
<comment type="similarity">
    <text evidence="1">Belongs to the 5-formyltetrahydrofolate cyclo-ligase family.</text>
</comment>
<dbReference type="PANTHER" id="PTHR23407:SF1">
    <property type="entry name" value="5-FORMYLTETRAHYDROFOLATE CYCLO-LIGASE"/>
    <property type="match status" value="1"/>
</dbReference>
<dbReference type="OrthoDB" id="2015992at2759"/>
<reference evidence="7 8" key="1">
    <citation type="submission" date="2019-02" db="EMBL/GenBank/DDBJ databases">
        <title>Genome sequencing of the rare red list fungi Bondarzewia mesenterica.</title>
        <authorList>
            <person name="Buettner E."/>
            <person name="Kellner H."/>
        </authorList>
    </citation>
    <scope>NUCLEOTIDE SEQUENCE [LARGE SCALE GENOMIC DNA]</scope>
    <source>
        <strain evidence="7 8">DSM 108281</strain>
    </source>
</reference>